<evidence type="ECO:0000256" key="9">
    <source>
        <dbReference type="SAM" id="Phobius"/>
    </source>
</evidence>
<name>A0A9P6QKE4_9FUNG</name>
<evidence type="ECO:0000256" key="4">
    <source>
        <dbReference type="ARBA" id="ARBA00022679"/>
    </source>
</evidence>
<evidence type="ECO:0000256" key="2">
    <source>
        <dbReference type="ARBA" id="ARBA00005179"/>
    </source>
</evidence>
<evidence type="ECO:0000256" key="5">
    <source>
        <dbReference type="ARBA" id="ARBA00022692"/>
    </source>
</evidence>
<reference evidence="11" key="1">
    <citation type="journal article" date="2020" name="Fungal Divers.">
        <title>Resolving the Mortierellaceae phylogeny through synthesis of multi-gene phylogenetics and phylogenomics.</title>
        <authorList>
            <person name="Vandepol N."/>
            <person name="Liber J."/>
            <person name="Desiro A."/>
            <person name="Na H."/>
            <person name="Kennedy M."/>
            <person name="Barry K."/>
            <person name="Grigoriev I.V."/>
            <person name="Miller A.N."/>
            <person name="O'Donnell K."/>
            <person name="Stajich J.E."/>
            <person name="Bonito G."/>
        </authorList>
    </citation>
    <scope>NUCLEOTIDE SEQUENCE</scope>
    <source>
        <strain evidence="11">BC1065</strain>
    </source>
</reference>
<keyword evidence="4" id="KW-0808">Transferase</keyword>
<protein>
    <recommendedName>
        <fullName evidence="10">Wax synthase domain-containing protein</fullName>
    </recommendedName>
</protein>
<evidence type="ECO:0000259" key="10">
    <source>
        <dbReference type="Pfam" id="PF13813"/>
    </source>
</evidence>
<comment type="pathway">
    <text evidence="2">Secondary metabolite biosynthesis.</text>
</comment>
<comment type="caution">
    <text evidence="11">The sequence shown here is derived from an EMBL/GenBank/DDBJ whole genome shotgun (WGS) entry which is preliminary data.</text>
</comment>
<comment type="similarity">
    <text evidence="3">Belongs to the wax synthase family.</text>
</comment>
<dbReference type="PANTHER" id="PTHR31595">
    <property type="entry name" value="LONG-CHAIN-ALCOHOL O-FATTY-ACYLTRANSFERASE 3-RELATED"/>
    <property type="match status" value="1"/>
</dbReference>
<evidence type="ECO:0000256" key="8">
    <source>
        <dbReference type="SAM" id="MobiDB-lite"/>
    </source>
</evidence>
<gene>
    <name evidence="11" type="ORF">DFQ27_000096</name>
</gene>
<accession>A0A9P6QKE4</accession>
<keyword evidence="12" id="KW-1185">Reference proteome</keyword>
<evidence type="ECO:0000313" key="11">
    <source>
        <dbReference type="EMBL" id="KAG0270177.1"/>
    </source>
</evidence>
<evidence type="ECO:0000256" key="6">
    <source>
        <dbReference type="ARBA" id="ARBA00022989"/>
    </source>
</evidence>
<comment type="subcellular location">
    <subcellularLocation>
        <location evidence="1">Membrane</location>
        <topology evidence="1">Multi-pass membrane protein</topology>
    </subcellularLocation>
</comment>
<feature type="region of interest" description="Disordered" evidence="8">
    <location>
        <begin position="23"/>
        <end position="49"/>
    </location>
</feature>
<keyword evidence="5 9" id="KW-0812">Transmembrane</keyword>
<dbReference type="GO" id="GO:0006629">
    <property type="term" value="P:lipid metabolic process"/>
    <property type="evidence" value="ECO:0007669"/>
    <property type="project" value="InterPro"/>
</dbReference>
<feature type="transmembrane region" description="Helical" evidence="9">
    <location>
        <begin position="127"/>
        <end position="155"/>
    </location>
</feature>
<evidence type="ECO:0000313" key="12">
    <source>
        <dbReference type="Proteomes" id="UP000807716"/>
    </source>
</evidence>
<evidence type="ECO:0000256" key="1">
    <source>
        <dbReference type="ARBA" id="ARBA00004141"/>
    </source>
</evidence>
<evidence type="ECO:0000256" key="3">
    <source>
        <dbReference type="ARBA" id="ARBA00007282"/>
    </source>
</evidence>
<dbReference type="Proteomes" id="UP000807716">
    <property type="component" value="Unassembled WGS sequence"/>
</dbReference>
<dbReference type="InterPro" id="IPR044851">
    <property type="entry name" value="Wax_synthase"/>
</dbReference>
<dbReference type="AlphaFoldDB" id="A0A9P6QKE4"/>
<evidence type="ECO:0000256" key="7">
    <source>
        <dbReference type="ARBA" id="ARBA00023136"/>
    </source>
</evidence>
<dbReference type="Pfam" id="PF13813">
    <property type="entry name" value="MBOAT_2"/>
    <property type="match status" value="1"/>
</dbReference>
<organism evidence="11 12">
    <name type="scientific">Actinomortierella ambigua</name>
    <dbReference type="NCBI Taxonomy" id="1343610"/>
    <lineage>
        <taxon>Eukaryota</taxon>
        <taxon>Fungi</taxon>
        <taxon>Fungi incertae sedis</taxon>
        <taxon>Mucoromycota</taxon>
        <taxon>Mortierellomycotina</taxon>
        <taxon>Mortierellomycetes</taxon>
        <taxon>Mortierellales</taxon>
        <taxon>Mortierellaceae</taxon>
        <taxon>Actinomortierella</taxon>
    </lineage>
</organism>
<feature type="transmembrane region" description="Helical" evidence="9">
    <location>
        <begin position="86"/>
        <end position="106"/>
    </location>
</feature>
<dbReference type="InterPro" id="IPR032805">
    <property type="entry name" value="Wax_synthase_dom"/>
</dbReference>
<dbReference type="OrthoDB" id="1077582at2759"/>
<dbReference type="GO" id="GO:0008374">
    <property type="term" value="F:O-acyltransferase activity"/>
    <property type="evidence" value="ECO:0007669"/>
    <property type="project" value="InterPro"/>
</dbReference>
<keyword evidence="6 9" id="KW-1133">Transmembrane helix</keyword>
<sequence>MRFIDIYYLKPWTGIRSYYNGQHSSHQVRSQPSTAGSESKEGEECEESSDAHEWLMWDKERLRTELWASVRKLPNVSHGASEPRGVAVATIVPYALVYIIVGDALLLSITDARITDLDRLSPTARQILLATVGGATIALMMLYFFYLILFGWVIVTRQQIIYPSEWTMTSHRFPLFATDPADFWSQWHTLFKFVWVDFAYFPLRRLAQRFMDSSRTGSRALSRALELALPVLGVFFLSGVSHGFCIWAAWRAPPSSQMNYFLVQGLAVIVTKGFQQSSPGRRWSRVYHSQSERRRKWIDRAGMIAMIAATSILNGQSILSHAMTAHWIPSDSSNLPIDDRNKIHRDLRQSLLTPLCDVRKMLSDLLDLIVYEVPHAKLRMPSGRV</sequence>
<feature type="domain" description="Wax synthase" evidence="10">
    <location>
        <begin position="178"/>
        <end position="262"/>
    </location>
</feature>
<dbReference type="EMBL" id="JAAAJB010000010">
    <property type="protein sequence ID" value="KAG0270177.1"/>
    <property type="molecule type" value="Genomic_DNA"/>
</dbReference>
<feature type="transmembrane region" description="Helical" evidence="9">
    <location>
        <begin position="224"/>
        <end position="250"/>
    </location>
</feature>
<keyword evidence="7 9" id="KW-0472">Membrane</keyword>
<dbReference type="PANTHER" id="PTHR31595:SF57">
    <property type="entry name" value="OS04G0481900 PROTEIN"/>
    <property type="match status" value="1"/>
</dbReference>
<feature type="compositionally biased region" description="Polar residues" evidence="8">
    <location>
        <begin position="23"/>
        <end position="36"/>
    </location>
</feature>
<proteinExistence type="inferred from homology"/>
<dbReference type="GO" id="GO:0016020">
    <property type="term" value="C:membrane"/>
    <property type="evidence" value="ECO:0007669"/>
    <property type="project" value="UniProtKB-SubCell"/>
</dbReference>